<evidence type="ECO:0000313" key="1">
    <source>
        <dbReference type="EMBL" id="JAH21762.1"/>
    </source>
</evidence>
<reference evidence="1" key="2">
    <citation type="journal article" date="2015" name="Fish Shellfish Immunol.">
        <title>Early steps in the European eel (Anguilla anguilla)-Vibrio vulnificus interaction in the gills: Role of the RtxA13 toxin.</title>
        <authorList>
            <person name="Callol A."/>
            <person name="Pajuelo D."/>
            <person name="Ebbesson L."/>
            <person name="Teles M."/>
            <person name="MacKenzie S."/>
            <person name="Amaro C."/>
        </authorList>
    </citation>
    <scope>NUCLEOTIDE SEQUENCE</scope>
</reference>
<sequence>MLNKATLNHIQIRGRSCDMETNTHSVSLTLGRERCMRYLKNSQYPERL</sequence>
<reference evidence="1" key="1">
    <citation type="submission" date="2014-11" db="EMBL/GenBank/DDBJ databases">
        <authorList>
            <person name="Amaro Gonzalez C."/>
        </authorList>
    </citation>
    <scope>NUCLEOTIDE SEQUENCE</scope>
</reference>
<accession>A0A0E9QZ63</accession>
<proteinExistence type="predicted"/>
<organism evidence="1">
    <name type="scientific">Anguilla anguilla</name>
    <name type="common">European freshwater eel</name>
    <name type="synonym">Muraena anguilla</name>
    <dbReference type="NCBI Taxonomy" id="7936"/>
    <lineage>
        <taxon>Eukaryota</taxon>
        <taxon>Metazoa</taxon>
        <taxon>Chordata</taxon>
        <taxon>Craniata</taxon>
        <taxon>Vertebrata</taxon>
        <taxon>Euteleostomi</taxon>
        <taxon>Actinopterygii</taxon>
        <taxon>Neopterygii</taxon>
        <taxon>Teleostei</taxon>
        <taxon>Anguilliformes</taxon>
        <taxon>Anguillidae</taxon>
        <taxon>Anguilla</taxon>
    </lineage>
</organism>
<dbReference type="EMBL" id="GBXM01086815">
    <property type="protein sequence ID" value="JAH21762.1"/>
    <property type="molecule type" value="Transcribed_RNA"/>
</dbReference>
<protein>
    <submittedName>
        <fullName evidence="1">Uncharacterized protein</fullName>
    </submittedName>
</protein>
<name>A0A0E9QZ63_ANGAN</name>
<dbReference type="AlphaFoldDB" id="A0A0E9QZ63"/>